<dbReference type="Pfam" id="PF18962">
    <property type="entry name" value="Por_Secre_tail"/>
    <property type="match status" value="1"/>
</dbReference>
<dbReference type="Gene3D" id="2.160.20.10">
    <property type="entry name" value="Single-stranded right-handed beta-helix, Pectin lyase-like"/>
    <property type="match status" value="2"/>
</dbReference>
<organism evidence="3 4">
    <name type="scientific">Hymenobacter monticola</name>
    <dbReference type="NCBI Taxonomy" id="1705399"/>
    <lineage>
        <taxon>Bacteria</taxon>
        <taxon>Pseudomonadati</taxon>
        <taxon>Bacteroidota</taxon>
        <taxon>Cytophagia</taxon>
        <taxon>Cytophagales</taxon>
        <taxon>Hymenobacteraceae</taxon>
        <taxon>Hymenobacter</taxon>
    </lineage>
</organism>
<dbReference type="InterPro" id="IPR006626">
    <property type="entry name" value="PbH1"/>
</dbReference>
<reference evidence="3 4" key="1">
    <citation type="submission" date="2022-03" db="EMBL/GenBank/DDBJ databases">
        <title>Hymenobactersp. isolated from the air.</title>
        <authorList>
            <person name="Won M."/>
            <person name="Kwon S.-W."/>
        </authorList>
    </citation>
    <scope>NUCLEOTIDE SEQUENCE [LARGE SCALE GENOMIC DNA]</scope>
    <source>
        <strain evidence="3 4">KACC 22596</strain>
    </source>
</reference>
<protein>
    <submittedName>
        <fullName evidence="3">T9SS type A sorting domain-containing protein</fullName>
    </submittedName>
</protein>
<dbReference type="InterPro" id="IPR012334">
    <property type="entry name" value="Pectin_lyas_fold"/>
</dbReference>
<name>A0ABY4BB50_9BACT</name>
<dbReference type="Pfam" id="PF19081">
    <property type="entry name" value="Ig_7"/>
    <property type="match status" value="1"/>
</dbReference>
<sequence length="2224" mass="223278">MKNLLHNAVLAVRRPQRRWREAVAAPAIGRGAAISPSPTFIFQHMQGNLLLKPQDLLLRLLSRRAGLAKVFGTGLLLLGSLGAQAQLSGAKAIPGAGSTGYATLAAAITDLNAQGVGPGGVTFNVAAGYTETFASPGAGLITATGTAANPIVFQKSGTGANPTITAGVGTSAPNDGIIVLRGSDYVTFDGLTLLDPASNTSPVTQMEWGFALLKNGTPTVDGCQNVIIRNCVITLQKGLSTVGIYANNHLPTTLSSVQLTPTTADGTNSNNKFYGNTISGVNNGISVTGFAASSPYAFYDQNNEVGSIVSGTTATGNTISNFGTTATAYGIYTIYQNALKVQGNSLESTPTGTAVGPTSTLYGILTSTGGVADLLGNTVNLVSNAPSSSFTSIYGIQSGSGANTTATNGTVNINNNNVTMSSATANVATFYGIYSTAAVANLVISGNTLSGWTRPGATTGSSYFVYIGTGATATQNVFGNTISNFSGTSTTGGIYGFYGFHGSSSSAQYYDNVMQNINGGGNNLWGTNLFGSSTLNVYRNRISGLTALGASPIVYGIYASGATTNVTNNLVGDISAPNASSVTAISGLFLGGTVVNAQYNSIYLNATSTGTNFGTSGITYNSLNTSPITLRNNVVVNTSTANGTGVTVALRRTAGTAGVVPVNLTTTTNANLYYAGTPSATNLIYVEGQSGTLVNAQQTLADYKNFMAGRDINSVTENPPFVSTSGTNANFLKVSTTTPTQIESGGLPISGITTDYANATRSTTAPDLGAYEGTYQPLDLSGPVLTYTPLNNTVSTTGPALVVTISDPAGVATGANAPRLYYRRGTSGAFVFVNATSVSGSSYTFNFNYALLPGGSVTQGDVIQYYVSAQDLVATPNASTSPGGGGGINPPGTTAPAAPASFQIVGNLSGVYYVGTSTPPAGTPANRVFATLTAAANAYAINVLTGPATFLLLDATYSASTGETFPITFGNIPSASTTNTLLISPAPGVSATVTGPTNSAAVVVFSNARYITFDGANTAGGSIRNLTLTSANTAANAVVWVGSQGAGNGSTNITLRNLNLVGSSSSSSNSFSNNNSFGIYASAGLSVAIPTPSAFTYGDDNDNLVIENNAITATFEAIFAKASGVPTSYDGLQIVGNRIGAVPSGTGTAAFGNVLYRGIDLQGATAPLVSRNTILGIDGSAIASNIGGIVLNENVTGAVISRNAISGLRQLNTGGYGAYGISLSSTNNLTNTEISNNLISDILTGAYSSSSTYNPFGLYLTGGAGTKLYYNTVNLSGTYSPNASYATPSNVSAGLAVTSTSVTGLDVRNNIFANTIASAATTNTVKSYSVYYTNASVLGTSDYNDYYVGAPNGVLGYVAADVTTLAALKTATAKDVNSISADPVFTSNTNLLPVSPVVAAAGTPLSITVDYSGATRPATAPSLGAYQFTPAVTDLAPGRLVSPLNNSTATCFGANTPVTVLIRNNGSAALNFATTPATVTVVISGPNASTQTLTQTINTGTLASTATQNVTLTSLADFTALGTYSFAITATVQGDGNTTNDLLTPAPTLNVLAPVGGTLSPASSSICVSGTASLSLAGPANGSIQLQISSSATGPFTDVAGATTGATFVTPVLTSTTYYRYKVTCGANVAYSNVATVTVNNPVISAAPSPLSVCAGGTASLSATVPAGISVRYFTTATGGTAVGTGNPYVTPALTASTTYYAEAFASGAERVGKATSVQTNGGYSGTNTGIVLTTNGPTTIQETTVYNATATAGSLTVELRDNVTGNLVATAGPFAVAAGSASSLIPTVLPLNLAVPAAGTYRLITATTGTPPTLYRDNVNSFPYTTPSGAVSIIGGYIGGASSTYYFFYNILVGNDCISTARTPIQVNVTPGLVATLGAATATSCGRSPYTLSGSIAGTATGGTYTTSGTGTFAPNATTLNATYTPSAADVAAGTVTLTLTPTGPSAACTQTARTVLTLSTPPNSSFSYPAGTYCTNSPVTVTPVLAPGAVAGTFATTAPGLRIDPVTGVITLANTNIDGTFTVTNTVAGTGACSGSTTGTASTTFTVIFGIGQPVLTATPQAGGAVQLSTPALAGVTYQFYRTVNGTATAVGTPSTTGTLTLTAGNQSGSYTVQAISANGCTSIPSAAVTATVLGTQTATLAGVSLRVFPNPTADGQLRVELSGVNAKASQLTVLNALGQVVHTGTVAAGTAELKLGQLASGVYTFRVLTAQGVLTQRVVRQ</sequence>
<dbReference type="InterPro" id="IPR026444">
    <property type="entry name" value="Secre_tail"/>
</dbReference>
<dbReference type="RefSeq" id="WP_243516281.1">
    <property type="nucleotide sequence ID" value="NZ_CP094534.1"/>
</dbReference>
<accession>A0ABY4BB50</accession>
<feature type="domain" description="Secretion system C-terminal sorting" evidence="1">
    <location>
        <begin position="2150"/>
        <end position="2221"/>
    </location>
</feature>
<dbReference type="Proteomes" id="UP000831390">
    <property type="component" value="Chromosome"/>
</dbReference>
<evidence type="ECO:0000313" key="4">
    <source>
        <dbReference type="Proteomes" id="UP000831390"/>
    </source>
</evidence>
<feature type="domain" description="Ig-like" evidence="2">
    <location>
        <begin position="1649"/>
        <end position="1708"/>
    </location>
</feature>
<dbReference type="NCBIfam" id="TIGR04183">
    <property type="entry name" value="Por_Secre_tail"/>
    <property type="match status" value="1"/>
</dbReference>
<keyword evidence="4" id="KW-1185">Reference proteome</keyword>
<gene>
    <name evidence="3" type="ORF">MTP16_04445</name>
</gene>
<dbReference type="InterPro" id="IPR011050">
    <property type="entry name" value="Pectin_lyase_fold/virulence"/>
</dbReference>
<evidence type="ECO:0000259" key="2">
    <source>
        <dbReference type="Pfam" id="PF19081"/>
    </source>
</evidence>
<dbReference type="SUPFAM" id="SSF51126">
    <property type="entry name" value="Pectin lyase-like"/>
    <property type="match status" value="2"/>
</dbReference>
<dbReference type="EMBL" id="CP094534">
    <property type="protein sequence ID" value="UOE34906.1"/>
    <property type="molecule type" value="Genomic_DNA"/>
</dbReference>
<evidence type="ECO:0000313" key="3">
    <source>
        <dbReference type="EMBL" id="UOE34906.1"/>
    </source>
</evidence>
<dbReference type="SMART" id="SM00710">
    <property type="entry name" value="PbH1"/>
    <property type="match status" value="14"/>
</dbReference>
<evidence type="ECO:0000259" key="1">
    <source>
        <dbReference type="Pfam" id="PF18962"/>
    </source>
</evidence>
<dbReference type="InterPro" id="IPR044023">
    <property type="entry name" value="Ig_7"/>
</dbReference>
<proteinExistence type="predicted"/>